<dbReference type="Pfam" id="PF01494">
    <property type="entry name" value="FAD_binding_3"/>
    <property type="match status" value="2"/>
</dbReference>
<dbReference type="GO" id="GO:0071949">
    <property type="term" value="F:FAD binding"/>
    <property type="evidence" value="ECO:0007669"/>
    <property type="project" value="InterPro"/>
</dbReference>
<evidence type="ECO:0000256" key="1">
    <source>
        <dbReference type="ARBA" id="ARBA00023002"/>
    </source>
</evidence>
<accession>A0A5P2B050</accession>
<name>A0A5P2B050_STRVZ</name>
<dbReference type="PRINTS" id="PR00420">
    <property type="entry name" value="RNGMNOXGNASE"/>
</dbReference>
<dbReference type="Proteomes" id="UP000324106">
    <property type="component" value="Chromosome"/>
</dbReference>
<dbReference type="Gene3D" id="3.50.50.60">
    <property type="entry name" value="FAD/NAD(P)-binding domain"/>
    <property type="match status" value="2"/>
</dbReference>
<dbReference type="InterPro" id="IPR050631">
    <property type="entry name" value="PheA/TfdB_FAD_monoxygenase"/>
</dbReference>
<dbReference type="EMBL" id="CP029194">
    <property type="protein sequence ID" value="QES22531.1"/>
    <property type="molecule type" value="Genomic_DNA"/>
</dbReference>
<dbReference type="InterPro" id="IPR036188">
    <property type="entry name" value="FAD/NAD-bd_sf"/>
</dbReference>
<keyword evidence="1" id="KW-0560">Oxidoreductase</keyword>
<evidence type="ECO:0000313" key="3">
    <source>
        <dbReference type="EMBL" id="QES22531.1"/>
    </source>
</evidence>
<proteinExistence type="predicted"/>
<protein>
    <submittedName>
        <fullName evidence="3">Monooxygenase</fullName>
    </submittedName>
</protein>
<organism evidence="3 4">
    <name type="scientific">Streptomyces venezuelae</name>
    <dbReference type="NCBI Taxonomy" id="54571"/>
    <lineage>
        <taxon>Bacteria</taxon>
        <taxon>Bacillati</taxon>
        <taxon>Actinomycetota</taxon>
        <taxon>Actinomycetes</taxon>
        <taxon>Kitasatosporales</taxon>
        <taxon>Streptomycetaceae</taxon>
        <taxon>Streptomyces</taxon>
    </lineage>
</organism>
<dbReference type="PANTHER" id="PTHR43476">
    <property type="entry name" value="3-(3-HYDROXY-PHENYL)PROPIONATE/3-HYDROXYCINNAMIC ACID HYDROXYLASE"/>
    <property type="match status" value="1"/>
</dbReference>
<gene>
    <name evidence="3" type="ORF">DEJ46_28350</name>
</gene>
<dbReference type="InterPro" id="IPR002938">
    <property type="entry name" value="FAD-bd"/>
</dbReference>
<evidence type="ECO:0000313" key="4">
    <source>
        <dbReference type="Proteomes" id="UP000324106"/>
    </source>
</evidence>
<feature type="domain" description="FAD-binding" evidence="2">
    <location>
        <begin position="289"/>
        <end position="341"/>
    </location>
</feature>
<feature type="domain" description="FAD-binding" evidence="2">
    <location>
        <begin position="16"/>
        <end position="187"/>
    </location>
</feature>
<dbReference type="OrthoDB" id="9791689at2"/>
<dbReference type="PANTHER" id="PTHR43476:SF5">
    <property type="entry name" value="FAD-DEPENDENT MONOOXYGENASE"/>
    <property type="match status" value="1"/>
</dbReference>
<evidence type="ECO:0000259" key="2">
    <source>
        <dbReference type="Pfam" id="PF01494"/>
    </source>
</evidence>
<sequence length="445" mass="47987">MTESAHLGSSAGIPDETDVLIVGGGPAGSLLACLLARRGIRTVLVEKQTSLERSFRGETIAAPSVASLNQLGFGPSLREHGFLETTAVTTIAEQRPVLRVDYAKFAGLPLPIDIPQPGLIRIFNRHTAELPGHTYLSGWSFATLVEEGGTVRGAVLARRGEKVTVRSRIVIGADGRFSKVRKASGLVADVQPMARDFLSFLVPRPPEWGSEAQLVIEGDRHLVVLPTFPDSLRIGHNLPKRGLGDLRAAGFDAFKRGIMEISPQLAPLVDEHLHTWDDTGFLEIFTAELEEWARDGLLLIGDASHTATPILGQGVNLAMQDAITIVPVIAASLAKGGQDRVVTKAELADFVAKRRAHKIHVTGFQRMQEGLLAIGDPRGIKLRRLRFRLLNSLPGKYRLFNKVINARHEIDPVDLAAARNAPAPAPASAAAPATVSPILHEVSHD</sequence>
<keyword evidence="3" id="KW-0503">Monooxygenase</keyword>
<dbReference type="GO" id="GO:0004497">
    <property type="term" value="F:monooxygenase activity"/>
    <property type="evidence" value="ECO:0007669"/>
    <property type="project" value="UniProtKB-KW"/>
</dbReference>
<dbReference type="SUPFAM" id="SSF51905">
    <property type="entry name" value="FAD/NAD(P)-binding domain"/>
    <property type="match status" value="1"/>
</dbReference>
<dbReference type="RefSeq" id="WP_150270830.1">
    <property type="nucleotide sequence ID" value="NZ_CP029194.1"/>
</dbReference>
<dbReference type="AlphaFoldDB" id="A0A5P2B050"/>
<reference evidence="3 4" key="1">
    <citation type="submission" date="2018-05" db="EMBL/GenBank/DDBJ databases">
        <title>Streptomyces venezuelae.</title>
        <authorList>
            <person name="Kim W."/>
            <person name="Lee N."/>
            <person name="Cho B.-K."/>
        </authorList>
    </citation>
    <scope>NUCLEOTIDE SEQUENCE [LARGE SCALE GENOMIC DNA]</scope>
    <source>
        <strain evidence="3 4">ATCC 15068</strain>
    </source>
</reference>